<evidence type="ECO:0000313" key="1">
    <source>
        <dbReference type="EMBL" id="KKK96211.1"/>
    </source>
</evidence>
<comment type="caution">
    <text evidence="1">The sequence shown here is derived from an EMBL/GenBank/DDBJ whole genome shotgun (WGS) entry which is preliminary data.</text>
</comment>
<protein>
    <submittedName>
        <fullName evidence="1">Uncharacterized protein</fullName>
    </submittedName>
</protein>
<proteinExistence type="predicted"/>
<dbReference type="EMBL" id="LAZR01046579">
    <property type="protein sequence ID" value="KKK96211.1"/>
    <property type="molecule type" value="Genomic_DNA"/>
</dbReference>
<reference evidence="1" key="1">
    <citation type="journal article" date="2015" name="Nature">
        <title>Complex archaea that bridge the gap between prokaryotes and eukaryotes.</title>
        <authorList>
            <person name="Spang A."/>
            <person name="Saw J.H."/>
            <person name="Jorgensen S.L."/>
            <person name="Zaremba-Niedzwiedzka K."/>
            <person name="Martijn J."/>
            <person name="Lind A.E."/>
            <person name="van Eijk R."/>
            <person name="Schleper C."/>
            <person name="Guy L."/>
            <person name="Ettema T.J."/>
        </authorList>
    </citation>
    <scope>NUCLEOTIDE SEQUENCE</scope>
</reference>
<feature type="non-terminal residue" evidence="1">
    <location>
        <position position="64"/>
    </location>
</feature>
<accession>A0A0F9CHN4</accession>
<gene>
    <name evidence="1" type="ORF">LCGC14_2665040</name>
</gene>
<organism evidence="1">
    <name type="scientific">marine sediment metagenome</name>
    <dbReference type="NCBI Taxonomy" id="412755"/>
    <lineage>
        <taxon>unclassified sequences</taxon>
        <taxon>metagenomes</taxon>
        <taxon>ecological metagenomes</taxon>
    </lineage>
</organism>
<name>A0A0F9CHN4_9ZZZZ</name>
<dbReference type="AlphaFoldDB" id="A0A0F9CHN4"/>
<sequence>MLDTLDLAVVDRSGVLKDRILKSGGAEGKQAVEDLVVAQGASTAAGYYYREAWKQIFGVKRGLG</sequence>